<feature type="transmembrane region" description="Helical" evidence="6">
    <location>
        <begin position="36"/>
        <end position="55"/>
    </location>
</feature>
<dbReference type="Pfam" id="PF03606">
    <property type="entry name" value="DcuC"/>
    <property type="match status" value="1"/>
</dbReference>
<dbReference type="PANTHER" id="PTHR43652">
    <property type="entry name" value="BASIC AMINO ACID ANTIPORTER YFCC-RELATED"/>
    <property type="match status" value="1"/>
</dbReference>
<proteinExistence type="predicted"/>
<evidence type="ECO:0000256" key="6">
    <source>
        <dbReference type="SAM" id="Phobius"/>
    </source>
</evidence>
<comment type="subcellular location">
    <subcellularLocation>
        <location evidence="1">Cell membrane</location>
        <topology evidence="1">Multi-pass membrane protein</topology>
    </subcellularLocation>
</comment>
<reference evidence="7" key="1">
    <citation type="journal article" date="2010" name="Genomics">
        <title>Tracing phylogenomic events leading to diversity of Haemophilus influenzae and the emergence of Brazilian Purpuric Fever (BPF)-associated clones.</title>
        <authorList>
            <person name="Papazisi L."/>
            <person name="Ratnayake S."/>
            <person name="Remortel B.G."/>
            <person name="Bock G.R."/>
            <person name="Liang W."/>
            <person name="Saeed A.I."/>
            <person name="Liu J."/>
            <person name="Fleischmann R.D."/>
            <person name="Kilian M."/>
            <person name="Peterson S.N."/>
        </authorList>
    </citation>
    <scope>NUCLEOTIDE SEQUENCE [LARGE SCALE GENOMIC DNA]</scope>
    <source>
        <strain evidence="7">HK1212</strain>
    </source>
</reference>
<keyword evidence="5 6" id="KW-0472">Membrane</keyword>
<dbReference type="EMBL" id="ABFC01000422">
    <property type="protein sequence ID" value="EFA28955.1"/>
    <property type="molecule type" value="Genomic_DNA"/>
</dbReference>
<keyword evidence="4 6" id="KW-1133">Transmembrane helix</keyword>
<accession>A0A7G2K0L9</accession>
<dbReference type="InterPro" id="IPR051679">
    <property type="entry name" value="DASS-Related_Transporters"/>
</dbReference>
<evidence type="ECO:0000313" key="7">
    <source>
        <dbReference type="EMBL" id="EFA28955.1"/>
    </source>
</evidence>
<evidence type="ECO:0000256" key="5">
    <source>
        <dbReference type="ARBA" id="ARBA00023136"/>
    </source>
</evidence>
<feature type="transmembrane region" description="Helical" evidence="6">
    <location>
        <begin position="62"/>
        <end position="88"/>
    </location>
</feature>
<evidence type="ECO:0000256" key="4">
    <source>
        <dbReference type="ARBA" id="ARBA00022989"/>
    </source>
</evidence>
<evidence type="ECO:0000256" key="2">
    <source>
        <dbReference type="ARBA" id="ARBA00022475"/>
    </source>
</evidence>
<gene>
    <name evidence="7" type="ORF">HAINFHK1212_1944</name>
</gene>
<evidence type="ECO:0000256" key="1">
    <source>
        <dbReference type="ARBA" id="ARBA00004651"/>
    </source>
</evidence>
<keyword evidence="3 6" id="KW-0812">Transmembrane</keyword>
<protein>
    <submittedName>
        <fullName evidence="7">Transporter</fullName>
    </submittedName>
</protein>
<dbReference type="AlphaFoldDB" id="A0A7G2K0L9"/>
<sequence>MVFIFVLGGMIGVINRTGSFNAGLMALVKKTKGNEFFIVFCVSVLMVLGGTTCGIEEEAVAFYPILVPVFLALGYDAIVCVGAIFLAASMGSAFSTIRFLIYLPPFA</sequence>
<dbReference type="PANTHER" id="PTHR43652:SF6">
    <property type="entry name" value="ARGININE REPRESSOR"/>
    <property type="match status" value="1"/>
</dbReference>
<dbReference type="GO" id="GO:0005886">
    <property type="term" value="C:plasma membrane"/>
    <property type="evidence" value="ECO:0007669"/>
    <property type="project" value="UniProtKB-SubCell"/>
</dbReference>
<name>A0A7G2K0L9_HAEIF</name>
<organism evidence="7">
    <name type="scientific">Haemophilus influenzae HK1212</name>
    <dbReference type="NCBI Taxonomy" id="456482"/>
    <lineage>
        <taxon>Bacteria</taxon>
        <taxon>Pseudomonadati</taxon>
        <taxon>Pseudomonadota</taxon>
        <taxon>Gammaproteobacteria</taxon>
        <taxon>Pasteurellales</taxon>
        <taxon>Pasteurellaceae</taxon>
        <taxon>Haemophilus</taxon>
    </lineage>
</organism>
<evidence type="ECO:0000256" key="3">
    <source>
        <dbReference type="ARBA" id="ARBA00022692"/>
    </source>
</evidence>
<dbReference type="InterPro" id="IPR018385">
    <property type="entry name" value="C4_dicarb_anaerob_car-like"/>
</dbReference>
<keyword evidence="2" id="KW-1003">Cell membrane</keyword>
<comment type="caution">
    <text evidence="7">The sequence shown here is derived from an EMBL/GenBank/DDBJ whole genome shotgun (WGS) entry which is preliminary data.</text>
</comment>